<dbReference type="Proteomes" id="UP000248146">
    <property type="component" value="Unassembled WGS sequence"/>
</dbReference>
<evidence type="ECO:0000313" key="2">
    <source>
        <dbReference type="EMBL" id="PYC27574.1"/>
    </source>
</evidence>
<evidence type="ECO:0008006" key="4">
    <source>
        <dbReference type="Google" id="ProtNLM"/>
    </source>
</evidence>
<feature type="transmembrane region" description="Helical" evidence="1">
    <location>
        <begin position="59"/>
        <end position="80"/>
    </location>
</feature>
<gene>
    <name evidence="2" type="ORF">DMO17_07515</name>
</gene>
<dbReference type="RefSeq" id="WP_110681872.1">
    <property type="nucleotide sequence ID" value="NZ_QJRX01000003.1"/>
</dbReference>
<comment type="caution">
    <text evidence="2">The sequence shown here is derived from an EMBL/GenBank/DDBJ whole genome shotgun (WGS) entry which is preliminary data.</text>
</comment>
<feature type="transmembrane region" description="Helical" evidence="1">
    <location>
        <begin position="92"/>
        <end position="111"/>
    </location>
</feature>
<protein>
    <recommendedName>
        <fullName evidence="4">Cell division protein</fullName>
    </recommendedName>
</protein>
<dbReference type="OrthoDB" id="6196774at2"/>
<keyword evidence="1" id="KW-0812">Transmembrane</keyword>
<dbReference type="AlphaFoldDB" id="A0A2V4LAC8"/>
<sequence length="141" mass="15386">MQTLLYRWLLLVGLGHVGLGVVLAFAAQLPATQAYFDYLHASVATTPPPVEYQALLRTMVGLFGPTVASWGLLFSVLVLLYRRHGHAPIKPAIFAALLLWCLLDSAISVHFNLALHAYLNAAAALSIALPLLFLRPLRACR</sequence>
<evidence type="ECO:0000313" key="3">
    <source>
        <dbReference type="Proteomes" id="UP000248146"/>
    </source>
</evidence>
<evidence type="ECO:0000256" key="1">
    <source>
        <dbReference type="SAM" id="Phobius"/>
    </source>
</evidence>
<dbReference type="SUPFAM" id="SSF46458">
    <property type="entry name" value="Globin-like"/>
    <property type="match status" value="1"/>
</dbReference>
<proteinExistence type="predicted"/>
<feature type="transmembrane region" description="Helical" evidence="1">
    <location>
        <begin position="117"/>
        <end position="134"/>
    </location>
</feature>
<name>A0A2V4LAC8_AQUAC</name>
<accession>A0A2V4LAC8</accession>
<keyword evidence="1" id="KW-1133">Transmembrane helix</keyword>
<reference evidence="2 3" key="1">
    <citation type="submission" date="2018-06" db="EMBL/GenBank/DDBJ databases">
        <title>Pseudomonas diversity within urban Lake Michigan freshwaters.</title>
        <authorList>
            <person name="Batrich M."/>
            <person name="Hatzopoulos T."/>
            <person name="Putonti C."/>
        </authorList>
    </citation>
    <scope>NUCLEOTIDE SEQUENCE [LARGE SCALE GENOMIC DNA]</scope>
    <source>
        <strain evidence="2 3">MB-090714</strain>
    </source>
</reference>
<dbReference type="EMBL" id="QJRX01000003">
    <property type="protein sequence ID" value="PYC27574.1"/>
    <property type="molecule type" value="Genomic_DNA"/>
</dbReference>
<dbReference type="InterPro" id="IPR009050">
    <property type="entry name" value="Globin-like_sf"/>
</dbReference>
<keyword evidence="1" id="KW-0472">Membrane</keyword>
<organism evidence="2 3">
    <name type="scientific">Aquipseudomonas alcaligenes</name>
    <name type="common">Pseudomonas alcaligenes</name>
    <dbReference type="NCBI Taxonomy" id="43263"/>
    <lineage>
        <taxon>Bacteria</taxon>
        <taxon>Pseudomonadati</taxon>
        <taxon>Pseudomonadota</taxon>
        <taxon>Gammaproteobacteria</taxon>
        <taxon>Pseudomonadales</taxon>
        <taxon>Pseudomonadaceae</taxon>
        <taxon>Aquipseudomonas</taxon>
    </lineage>
</organism>